<comment type="caution">
    <text evidence="19">The sequence shown here is derived from an EMBL/GenBank/DDBJ whole genome shotgun (WGS) entry which is preliminary data.</text>
</comment>
<keyword evidence="20" id="KW-1185">Reference proteome</keyword>
<dbReference type="SUPFAM" id="SSF81665">
    <property type="entry name" value="Calcium ATPase, transmembrane domain M"/>
    <property type="match status" value="1"/>
</dbReference>
<evidence type="ECO:0000256" key="11">
    <source>
        <dbReference type="ARBA" id="ARBA00022967"/>
    </source>
</evidence>
<evidence type="ECO:0000256" key="13">
    <source>
        <dbReference type="ARBA" id="ARBA00023008"/>
    </source>
</evidence>
<dbReference type="InterPro" id="IPR059000">
    <property type="entry name" value="ATPase_P-type_domA"/>
</dbReference>
<evidence type="ECO:0000256" key="16">
    <source>
        <dbReference type="ARBA" id="ARBA00049289"/>
    </source>
</evidence>
<accession>A0A928Z9Y2</accession>
<keyword evidence="11" id="KW-1278">Translocase</keyword>
<evidence type="ECO:0000256" key="9">
    <source>
        <dbReference type="ARBA" id="ARBA00022796"/>
    </source>
</evidence>
<dbReference type="InterPro" id="IPR023214">
    <property type="entry name" value="HAD_sf"/>
</dbReference>
<keyword evidence="10" id="KW-0067">ATP-binding</keyword>
<dbReference type="GO" id="GO:0140581">
    <property type="term" value="F:P-type monovalent copper transporter activity"/>
    <property type="evidence" value="ECO:0007669"/>
    <property type="project" value="UniProtKB-EC"/>
</dbReference>
<keyword evidence="12 17" id="KW-1133">Transmembrane helix</keyword>
<dbReference type="PRINTS" id="PR00119">
    <property type="entry name" value="CATATPASE"/>
</dbReference>
<evidence type="ECO:0000256" key="14">
    <source>
        <dbReference type="ARBA" id="ARBA00023065"/>
    </source>
</evidence>
<dbReference type="Gene3D" id="2.70.150.10">
    <property type="entry name" value="Calcium-transporting ATPase, cytoplasmic transduction domain A"/>
    <property type="match status" value="1"/>
</dbReference>
<evidence type="ECO:0000313" key="19">
    <source>
        <dbReference type="EMBL" id="MBE9042234.1"/>
    </source>
</evidence>
<gene>
    <name evidence="19" type="ORF">IQ235_15755</name>
</gene>
<evidence type="ECO:0000256" key="3">
    <source>
        <dbReference type="ARBA" id="ARBA00012517"/>
    </source>
</evidence>
<dbReference type="InterPro" id="IPR001757">
    <property type="entry name" value="P_typ_ATPase"/>
</dbReference>
<dbReference type="Gene3D" id="3.40.50.1000">
    <property type="entry name" value="HAD superfamily/HAD-like"/>
    <property type="match status" value="1"/>
</dbReference>
<dbReference type="SUPFAM" id="SSF56784">
    <property type="entry name" value="HAD-like"/>
    <property type="match status" value="1"/>
</dbReference>
<dbReference type="RefSeq" id="WP_264322405.1">
    <property type="nucleotide sequence ID" value="NZ_JADEXN010000321.1"/>
</dbReference>
<keyword evidence="13" id="KW-0186">Copper</keyword>
<evidence type="ECO:0000256" key="5">
    <source>
        <dbReference type="ARBA" id="ARBA00022475"/>
    </source>
</evidence>
<dbReference type="Pfam" id="PF00122">
    <property type="entry name" value="E1-E2_ATPase"/>
    <property type="match status" value="1"/>
</dbReference>
<dbReference type="InterPro" id="IPR018303">
    <property type="entry name" value="ATPase_P-typ_P_site"/>
</dbReference>
<evidence type="ECO:0000256" key="10">
    <source>
        <dbReference type="ARBA" id="ARBA00022840"/>
    </source>
</evidence>
<dbReference type="EC" id="7.2.2.8" evidence="3"/>
<feature type="non-terminal residue" evidence="19">
    <location>
        <position position="620"/>
    </location>
</feature>
<dbReference type="InterPro" id="IPR004014">
    <property type="entry name" value="ATPase_P-typ_cation-transptr_N"/>
</dbReference>
<evidence type="ECO:0000259" key="18">
    <source>
        <dbReference type="SMART" id="SM00831"/>
    </source>
</evidence>
<keyword evidence="7" id="KW-0479">Metal-binding</keyword>
<comment type="similarity">
    <text evidence="2">Belongs to the cation transport ATPase (P-type) (TC 3.A.3) family. Type IB subfamily.</text>
</comment>
<dbReference type="GO" id="GO:0016887">
    <property type="term" value="F:ATP hydrolysis activity"/>
    <property type="evidence" value="ECO:0007669"/>
    <property type="project" value="InterPro"/>
</dbReference>
<dbReference type="EMBL" id="JADEXN010000321">
    <property type="protein sequence ID" value="MBE9042234.1"/>
    <property type="molecule type" value="Genomic_DNA"/>
</dbReference>
<keyword evidence="5" id="KW-1003">Cell membrane</keyword>
<dbReference type="Gene3D" id="1.20.1110.10">
    <property type="entry name" value="Calcium-transporting ATPase, transmembrane domain"/>
    <property type="match status" value="1"/>
</dbReference>
<keyword evidence="8" id="KW-0547">Nucleotide-binding</keyword>
<dbReference type="InterPro" id="IPR023299">
    <property type="entry name" value="ATPase_P-typ_cyto_dom_N"/>
</dbReference>
<comment type="catalytic activity">
    <reaction evidence="16">
        <text>Cu(+)(in) + ATP + H2O = Cu(+)(out) + ADP + phosphate + H(+)</text>
        <dbReference type="Rhea" id="RHEA:25792"/>
        <dbReference type="ChEBI" id="CHEBI:15377"/>
        <dbReference type="ChEBI" id="CHEBI:15378"/>
        <dbReference type="ChEBI" id="CHEBI:30616"/>
        <dbReference type="ChEBI" id="CHEBI:43474"/>
        <dbReference type="ChEBI" id="CHEBI:49552"/>
        <dbReference type="ChEBI" id="CHEBI:456216"/>
        <dbReference type="EC" id="7.2.2.8"/>
    </reaction>
</comment>
<dbReference type="SMART" id="SM00831">
    <property type="entry name" value="Cation_ATPase_N"/>
    <property type="match status" value="1"/>
</dbReference>
<dbReference type="Proteomes" id="UP000621799">
    <property type="component" value="Unassembled WGS sequence"/>
</dbReference>
<keyword evidence="15 17" id="KW-0472">Membrane</keyword>
<keyword evidence="9" id="KW-0187">Copper transport</keyword>
<evidence type="ECO:0000256" key="1">
    <source>
        <dbReference type="ARBA" id="ARBA00004651"/>
    </source>
</evidence>
<evidence type="ECO:0000313" key="20">
    <source>
        <dbReference type="Proteomes" id="UP000621799"/>
    </source>
</evidence>
<dbReference type="SUPFAM" id="SSF81653">
    <property type="entry name" value="Calcium ATPase, transduction domain A"/>
    <property type="match status" value="1"/>
</dbReference>
<name>A0A928Z9Y2_9CYAN</name>
<evidence type="ECO:0000256" key="6">
    <source>
        <dbReference type="ARBA" id="ARBA00022692"/>
    </source>
</evidence>
<evidence type="ECO:0000256" key="15">
    <source>
        <dbReference type="ARBA" id="ARBA00023136"/>
    </source>
</evidence>
<keyword evidence="6 17" id="KW-0812">Transmembrane</keyword>
<comment type="subcellular location">
    <subcellularLocation>
        <location evidence="1">Cell membrane</location>
        <topology evidence="1">Multi-pass membrane protein</topology>
    </subcellularLocation>
</comment>
<dbReference type="GO" id="GO:0046872">
    <property type="term" value="F:metal ion binding"/>
    <property type="evidence" value="ECO:0007669"/>
    <property type="project" value="UniProtKB-KW"/>
</dbReference>
<protein>
    <recommendedName>
        <fullName evidence="3">P-type Cu(+) transporter</fullName>
        <ecNumber evidence="3">7.2.2.8</ecNumber>
    </recommendedName>
</protein>
<sequence length="620" mass="66404">MSHWYRESLETIVEQLNTDIDRGLSEAESEKRLQQYGPNQLIETGRKSPWKILWEQLSAPLVVMLIVAAAISAALGDAKNAIAIGAIVVLNAVLGFRQEYRAEQAMAALKRLAMPTVRVRREGQVKEISADSLVPGDILLLEAGNLVPADGRLLSGANFKIQEAALTGESEPVEKDAALEFDRDLPLGDRLNMVYRGTIVTYGRGTAIVSETGMQTELGRIARLIGQVASEQTPLQKRLEQLGKFIGAIALVLSIVILILGLLRGEPLTLMLLTAVSLAVGVIPEGLPAVVTIALALGAQRMLQHNALVRNLPAVETLGSVTTICSDKTGTLTENRMTVAVLDVAGAPSDRISRSAPGVSSEAVAPEIQDKTDRGAIALLLTSGALCNDAVLDATEGESCAIGDPTETAIVVAAAKAGLPESELDRLFPRIDEVPFDSDRKLMTTFHRCAATPEELPESLACLGSIDPTGGMPQYWAFTKGSLASLLEICDRVWIGDRIEPLDKTWRDRLNAAHDRLAQNGMRVLATAFRPLDALPDEAIALERDLVAIGLVGMLDPARSEVAEAVQTCQNAGIRVVMITGDHPLTACHIARELGITTGGHLLTGQELARLSPSELRDRV</sequence>
<dbReference type="InterPro" id="IPR023298">
    <property type="entry name" value="ATPase_P-typ_TM_dom_sf"/>
</dbReference>
<feature type="transmembrane region" description="Helical" evidence="17">
    <location>
        <begin position="245"/>
        <end position="263"/>
    </location>
</feature>
<dbReference type="PANTHER" id="PTHR42861">
    <property type="entry name" value="CALCIUM-TRANSPORTING ATPASE"/>
    <property type="match status" value="1"/>
</dbReference>
<dbReference type="NCBIfam" id="TIGR01494">
    <property type="entry name" value="ATPase_P-type"/>
    <property type="match status" value="1"/>
</dbReference>
<evidence type="ECO:0000256" key="2">
    <source>
        <dbReference type="ARBA" id="ARBA00006024"/>
    </source>
</evidence>
<dbReference type="InterPro" id="IPR036412">
    <property type="entry name" value="HAD-like_sf"/>
</dbReference>
<dbReference type="Pfam" id="PF13246">
    <property type="entry name" value="Cation_ATPase"/>
    <property type="match status" value="1"/>
</dbReference>
<dbReference type="FunFam" id="3.40.50.1000:FF:000144">
    <property type="entry name" value="copper-transporting ATPase 1 isoform X2"/>
    <property type="match status" value="1"/>
</dbReference>
<evidence type="ECO:0000256" key="4">
    <source>
        <dbReference type="ARBA" id="ARBA00022448"/>
    </source>
</evidence>
<dbReference type="InterPro" id="IPR008250">
    <property type="entry name" value="ATPase_P-typ_transduc_dom_A_sf"/>
</dbReference>
<feature type="domain" description="Cation-transporting P-type ATPase N-terminal" evidence="18">
    <location>
        <begin position="3"/>
        <end position="77"/>
    </location>
</feature>
<organism evidence="19 20">
    <name type="scientific">Zarconia navalis LEGE 11467</name>
    <dbReference type="NCBI Taxonomy" id="1828826"/>
    <lineage>
        <taxon>Bacteria</taxon>
        <taxon>Bacillati</taxon>
        <taxon>Cyanobacteriota</taxon>
        <taxon>Cyanophyceae</taxon>
        <taxon>Oscillatoriophycideae</taxon>
        <taxon>Oscillatoriales</taxon>
        <taxon>Oscillatoriales incertae sedis</taxon>
        <taxon>Zarconia</taxon>
        <taxon>Zarconia navalis</taxon>
    </lineage>
</organism>
<dbReference type="SUPFAM" id="SSF81660">
    <property type="entry name" value="Metal cation-transporting ATPase, ATP-binding domain N"/>
    <property type="match status" value="1"/>
</dbReference>
<keyword evidence="14" id="KW-0406">Ion transport</keyword>
<evidence type="ECO:0000256" key="8">
    <source>
        <dbReference type="ARBA" id="ARBA00022741"/>
    </source>
</evidence>
<dbReference type="PRINTS" id="PR00121">
    <property type="entry name" value="NAKATPASE"/>
</dbReference>
<dbReference type="PROSITE" id="PS00154">
    <property type="entry name" value="ATPASE_E1_E2"/>
    <property type="match status" value="1"/>
</dbReference>
<feature type="transmembrane region" description="Helical" evidence="17">
    <location>
        <begin position="269"/>
        <end position="297"/>
    </location>
</feature>
<dbReference type="FunFam" id="2.70.150.10:FF:000016">
    <property type="entry name" value="Calcium-transporting P-type ATPase putative"/>
    <property type="match status" value="1"/>
</dbReference>
<proteinExistence type="inferred from homology"/>
<dbReference type="AlphaFoldDB" id="A0A928Z9Y2"/>
<dbReference type="Pfam" id="PF00690">
    <property type="entry name" value="Cation_ATPase_N"/>
    <property type="match status" value="1"/>
</dbReference>
<evidence type="ECO:0000256" key="17">
    <source>
        <dbReference type="SAM" id="Phobius"/>
    </source>
</evidence>
<dbReference type="GO" id="GO:0005886">
    <property type="term" value="C:plasma membrane"/>
    <property type="evidence" value="ECO:0007669"/>
    <property type="project" value="UniProtKB-SubCell"/>
</dbReference>
<keyword evidence="4" id="KW-0813">Transport</keyword>
<dbReference type="Gene3D" id="3.40.1110.10">
    <property type="entry name" value="Calcium-transporting ATPase, cytoplasmic domain N"/>
    <property type="match status" value="1"/>
</dbReference>
<evidence type="ECO:0000256" key="12">
    <source>
        <dbReference type="ARBA" id="ARBA00022989"/>
    </source>
</evidence>
<reference evidence="19" key="1">
    <citation type="submission" date="2020-10" db="EMBL/GenBank/DDBJ databases">
        <authorList>
            <person name="Castelo-Branco R."/>
            <person name="Eusebio N."/>
            <person name="Adriana R."/>
            <person name="Vieira A."/>
            <person name="Brugerolle De Fraissinette N."/>
            <person name="Rezende De Castro R."/>
            <person name="Schneider M.P."/>
            <person name="Vasconcelos V."/>
            <person name="Leao P.N."/>
        </authorList>
    </citation>
    <scope>NUCLEOTIDE SEQUENCE</scope>
    <source>
        <strain evidence="19">LEGE 11467</strain>
    </source>
</reference>
<evidence type="ECO:0000256" key="7">
    <source>
        <dbReference type="ARBA" id="ARBA00022723"/>
    </source>
</evidence>
<dbReference type="GO" id="GO:0005524">
    <property type="term" value="F:ATP binding"/>
    <property type="evidence" value="ECO:0007669"/>
    <property type="project" value="UniProtKB-KW"/>
</dbReference>